<organism evidence="1 2">
    <name type="scientific">Desulfocicer vacuolatum DSM 3385</name>
    <dbReference type="NCBI Taxonomy" id="1121400"/>
    <lineage>
        <taxon>Bacteria</taxon>
        <taxon>Pseudomonadati</taxon>
        <taxon>Thermodesulfobacteriota</taxon>
        <taxon>Desulfobacteria</taxon>
        <taxon>Desulfobacterales</taxon>
        <taxon>Desulfobacteraceae</taxon>
        <taxon>Desulfocicer</taxon>
    </lineage>
</organism>
<proteinExistence type="predicted"/>
<accession>A0A1W2DT33</accession>
<dbReference type="Gene3D" id="3.10.20.30">
    <property type="match status" value="1"/>
</dbReference>
<gene>
    <name evidence="1" type="ORF">SAMN02746065_12043</name>
</gene>
<dbReference type="RefSeq" id="WP_084070910.1">
    <property type="nucleotide sequence ID" value="NZ_FWXY01000020.1"/>
</dbReference>
<dbReference type="STRING" id="1121400.SAMN02746065_12043"/>
<dbReference type="InterPro" id="IPR012675">
    <property type="entry name" value="Beta-grasp_dom_sf"/>
</dbReference>
<protein>
    <submittedName>
        <fullName evidence="1">Molybdopterin converting factor, small subunit</fullName>
    </submittedName>
</protein>
<dbReference type="InterPro" id="IPR016155">
    <property type="entry name" value="Mopterin_synth/thiamin_S_b"/>
</dbReference>
<dbReference type="OrthoDB" id="5339859at2"/>
<name>A0A1W2DT33_9BACT</name>
<evidence type="ECO:0000313" key="1">
    <source>
        <dbReference type="EMBL" id="SMD00630.1"/>
    </source>
</evidence>
<keyword evidence="2" id="KW-1185">Reference proteome</keyword>
<dbReference type="AlphaFoldDB" id="A0A1W2DT33"/>
<dbReference type="SUPFAM" id="SSF54285">
    <property type="entry name" value="MoaD/ThiS"/>
    <property type="match status" value="1"/>
</dbReference>
<dbReference type="Pfam" id="PF02597">
    <property type="entry name" value="ThiS"/>
    <property type="match status" value="1"/>
</dbReference>
<reference evidence="1 2" key="1">
    <citation type="submission" date="2017-04" db="EMBL/GenBank/DDBJ databases">
        <authorList>
            <person name="Afonso C.L."/>
            <person name="Miller P.J."/>
            <person name="Scott M.A."/>
            <person name="Spackman E."/>
            <person name="Goraichik I."/>
            <person name="Dimitrov K.M."/>
            <person name="Suarez D.L."/>
            <person name="Swayne D.E."/>
        </authorList>
    </citation>
    <scope>NUCLEOTIDE SEQUENCE [LARGE SCALE GENOMIC DNA]</scope>
    <source>
        <strain evidence="1 2">DSM 3385</strain>
    </source>
</reference>
<dbReference type="InterPro" id="IPR003749">
    <property type="entry name" value="ThiS/MoaD-like"/>
</dbReference>
<evidence type="ECO:0000313" key="2">
    <source>
        <dbReference type="Proteomes" id="UP000192418"/>
    </source>
</evidence>
<dbReference type="EMBL" id="FWXY01000020">
    <property type="protein sequence ID" value="SMD00630.1"/>
    <property type="molecule type" value="Genomic_DNA"/>
</dbReference>
<sequence length="113" mass="12652">MTPPNHKTDAGTEDNEKFIKITFNAFSFLQKKLNKNGFDYYNVTQKIPRGSTINDLLARLKLQQKDVEGVFLNGLIKPFDTVIQDGDRLGLLPPGTPGPYRVMLGIVKGDKTK</sequence>
<dbReference type="Proteomes" id="UP000192418">
    <property type="component" value="Unassembled WGS sequence"/>
</dbReference>